<proteinExistence type="predicted"/>
<keyword evidence="2" id="KW-1185">Reference proteome</keyword>
<dbReference type="PANTHER" id="PTHR47623">
    <property type="entry name" value="OS09G0287300 PROTEIN"/>
    <property type="match status" value="1"/>
</dbReference>
<dbReference type="InterPro" id="IPR029033">
    <property type="entry name" value="His_PPase_superfam"/>
</dbReference>
<organism evidence="1 2">
    <name type="scientific">Methylobacterium thuringiense</name>
    <dbReference type="NCBI Taxonomy" id="1003091"/>
    <lineage>
        <taxon>Bacteria</taxon>
        <taxon>Pseudomonadati</taxon>
        <taxon>Pseudomonadota</taxon>
        <taxon>Alphaproteobacteria</taxon>
        <taxon>Hyphomicrobiales</taxon>
        <taxon>Methylobacteriaceae</taxon>
        <taxon>Methylobacterium</taxon>
    </lineage>
</organism>
<dbReference type="SUPFAM" id="SSF53254">
    <property type="entry name" value="Phosphoglycerate mutase-like"/>
    <property type="match status" value="1"/>
</dbReference>
<dbReference type="Gene3D" id="3.40.50.1240">
    <property type="entry name" value="Phosphoglycerate mutase-like"/>
    <property type="match status" value="1"/>
</dbReference>
<dbReference type="Proteomes" id="UP001055101">
    <property type="component" value="Unassembled WGS sequence"/>
</dbReference>
<reference evidence="1" key="2">
    <citation type="submission" date="2021-08" db="EMBL/GenBank/DDBJ databases">
        <authorList>
            <person name="Tani A."/>
            <person name="Ola A."/>
            <person name="Ogura Y."/>
            <person name="Katsura K."/>
            <person name="Hayashi T."/>
        </authorList>
    </citation>
    <scope>NUCLEOTIDE SEQUENCE</scope>
    <source>
        <strain evidence="1">DSM 23674</strain>
    </source>
</reference>
<gene>
    <name evidence="1" type="ORF">EKPJFOCH_2445</name>
</gene>
<evidence type="ECO:0000313" key="2">
    <source>
        <dbReference type="Proteomes" id="UP001055101"/>
    </source>
</evidence>
<sequence length="181" mass="19528">MTLSRRLILLRHAKSAWPAGVADIERPLNARGRAAAPRIGAYLAAEGLVPDYVMVSPARRTLETWERLRGALPAIVPETAPEIVPMIYEASAHRTLDAVRSAPDSAETLLVIGHNPGFQDLALFLVGSGPATLREDLHEKFPTAGLAVIAFAVEHWGDVGRGGGRLERFVTPRGLTEAEAR</sequence>
<accession>A0ABQ4TKU4</accession>
<dbReference type="RefSeq" id="WP_147818769.1">
    <property type="nucleotide sequence ID" value="NZ_BPRA01000010.1"/>
</dbReference>
<comment type="caution">
    <text evidence="1">The sequence shown here is derived from an EMBL/GenBank/DDBJ whole genome shotgun (WGS) entry which is preliminary data.</text>
</comment>
<evidence type="ECO:0000313" key="1">
    <source>
        <dbReference type="EMBL" id="GJE55948.1"/>
    </source>
</evidence>
<evidence type="ECO:0008006" key="3">
    <source>
        <dbReference type="Google" id="ProtNLM"/>
    </source>
</evidence>
<dbReference type="PANTHER" id="PTHR47623:SF1">
    <property type="entry name" value="OS09G0287300 PROTEIN"/>
    <property type="match status" value="1"/>
</dbReference>
<dbReference type="SMART" id="SM00855">
    <property type="entry name" value="PGAM"/>
    <property type="match status" value="1"/>
</dbReference>
<dbReference type="Pfam" id="PF00300">
    <property type="entry name" value="His_Phos_1"/>
    <property type="match status" value="1"/>
</dbReference>
<name>A0ABQ4TKU4_9HYPH</name>
<dbReference type="EMBL" id="BPRA01000010">
    <property type="protein sequence ID" value="GJE55948.1"/>
    <property type="molecule type" value="Genomic_DNA"/>
</dbReference>
<reference evidence="1" key="1">
    <citation type="journal article" date="2021" name="Front. Microbiol.">
        <title>Comprehensive Comparative Genomics and Phenotyping of Methylobacterium Species.</title>
        <authorList>
            <person name="Alessa O."/>
            <person name="Ogura Y."/>
            <person name="Fujitani Y."/>
            <person name="Takami H."/>
            <person name="Hayashi T."/>
            <person name="Sahin N."/>
            <person name="Tani A."/>
        </authorList>
    </citation>
    <scope>NUCLEOTIDE SEQUENCE</scope>
    <source>
        <strain evidence="1">DSM 23674</strain>
    </source>
</reference>
<dbReference type="CDD" id="cd07067">
    <property type="entry name" value="HP_PGM_like"/>
    <property type="match status" value="1"/>
</dbReference>
<protein>
    <recommendedName>
        <fullName evidence="3">Phosphoglycerate mutase</fullName>
    </recommendedName>
</protein>
<dbReference type="InterPro" id="IPR013078">
    <property type="entry name" value="His_Pase_superF_clade-1"/>
</dbReference>